<sequence length="76" mass="8693">MMIGLAIFAVSVIELWHINPRFIFRVDAIVEQVTIGAIPGVGYSTFAEDVTLQIEIREVEQLNMNSRETIHEYGYH</sequence>
<dbReference type="EMBL" id="FR746099">
    <property type="protein sequence ID" value="CCC39466.1"/>
    <property type="molecule type" value="Genomic_DNA"/>
</dbReference>
<dbReference type="KEGG" id="hwc:Hqrw_1521"/>
<dbReference type="Proteomes" id="UP000007954">
    <property type="component" value="Chromosome"/>
</dbReference>
<accession>G0LK40</accession>
<proteinExistence type="predicted"/>
<organism evidence="1 2">
    <name type="scientific">Haloquadratum walsbyi (strain DSM 16854 / JCM 12705 / C23)</name>
    <dbReference type="NCBI Taxonomy" id="768065"/>
    <lineage>
        <taxon>Archaea</taxon>
        <taxon>Methanobacteriati</taxon>
        <taxon>Methanobacteriota</taxon>
        <taxon>Stenosarchaea group</taxon>
        <taxon>Halobacteria</taxon>
        <taxon>Halobacteriales</taxon>
        <taxon>Haloferacaceae</taxon>
        <taxon>Haloquadratum</taxon>
    </lineage>
</organism>
<evidence type="ECO:0000313" key="1">
    <source>
        <dbReference type="EMBL" id="CCC39466.1"/>
    </source>
</evidence>
<name>G0LK40_HALWC</name>
<dbReference type="HOGENOM" id="CLU_2645835_0_0_2"/>
<evidence type="ECO:0000313" key="2">
    <source>
        <dbReference type="Proteomes" id="UP000007954"/>
    </source>
</evidence>
<reference evidence="1 2" key="1">
    <citation type="journal article" date="2011" name="PLoS ONE">
        <title>Haloquadratum walsbyi: limited diversity in a global pond.</title>
        <authorList>
            <person name="Dyall-Smith M."/>
            <person name="Pfeiffer F."/>
            <person name="Klee K."/>
            <person name="Palm P."/>
            <person name="Gross K."/>
            <person name="Schuster S.C."/>
            <person name="Rampp M."/>
            <person name="Oesterhelt D."/>
        </authorList>
    </citation>
    <scope>NUCLEOTIDE SEQUENCE [LARGE SCALE GENOMIC DNA]</scope>
    <source>
        <strain evidence="2">DSM 16854 / JCM 12705 / C23</strain>
    </source>
</reference>
<gene>
    <name evidence="1" type="ordered locus">Hqrw_1521</name>
</gene>
<protein>
    <submittedName>
        <fullName evidence="1">Uncharacterized protein</fullName>
    </submittedName>
</protein>
<dbReference type="AlphaFoldDB" id="G0LK40"/>